<dbReference type="RefSeq" id="WP_183661043.1">
    <property type="nucleotide sequence ID" value="NZ_JACHOA010000001.1"/>
</dbReference>
<gene>
    <name evidence="2" type="ORF">GGR37_000552</name>
</gene>
<name>A0A7W7A8N9_9SPHN</name>
<protein>
    <submittedName>
        <fullName evidence="2">Uncharacterized protein</fullName>
    </submittedName>
</protein>
<proteinExistence type="predicted"/>
<dbReference type="AlphaFoldDB" id="A0A7W7A8N9"/>
<feature type="region of interest" description="Disordered" evidence="1">
    <location>
        <begin position="1"/>
        <end position="25"/>
    </location>
</feature>
<comment type="caution">
    <text evidence="2">The sequence shown here is derived from an EMBL/GenBank/DDBJ whole genome shotgun (WGS) entry which is preliminary data.</text>
</comment>
<keyword evidence="3" id="KW-1185">Reference proteome</keyword>
<reference evidence="2 3" key="1">
    <citation type="submission" date="2020-08" db="EMBL/GenBank/DDBJ databases">
        <title>Genomic Encyclopedia of Type Strains, Phase IV (KMG-IV): sequencing the most valuable type-strain genomes for metagenomic binning, comparative biology and taxonomic classification.</title>
        <authorList>
            <person name="Goeker M."/>
        </authorList>
    </citation>
    <scope>NUCLEOTIDE SEQUENCE [LARGE SCALE GENOMIC DNA]</scope>
    <source>
        <strain evidence="2 3">DSM 17507</strain>
    </source>
</reference>
<sequence length="56" mass="5989">MTGATHLSAASAGATDCSVTDLRSPRTPIPAGLPAWIPKEVFRLSHTNNDWRLGNE</sequence>
<evidence type="ECO:0000256" key="1">
    <source>
        <dbReference type="SAM" id="MobiDB-lite"/>
    </source>
</evidence>
<accession>A0A7W7A8N9</accession>
<dbReference type="Proteomes" id="UP000538566">
    <property type="component" value="Unassembled WGS sequence"/>
</dbReference>
<evidence type="ECO:0000313" key="2">
    <source>
        <dbReference type="EMBL" id="MBB4612306.1"/>
    </source>
</evidence>
<evidence type="ECO:0000313" key="3">
    <source>
        <dbReference type="Proteomes" id="UP000538566"/>
    </source>
</evidence>
<dbReference type="EMBL" id="JACHOA010000001">
    <property type="protein sequence ID" value="MBB4612306.1"/>
    <property type="molecule type" value="Genomic_DNA"/>
</dbReference>
<organism evidence="2 3">
    <name type="scientific">Novosphingobium taihuense</name>
    <dbReference type="NCBI Taxonomy" id="260085"/>
    <lineage>
        <taxon>Bacteria</taxon>
        <taxon>Pseudomonadati</taxon>
        <taxon>Pseudomonadota</taxon>
        <taxon>Alphaproteobacteria</taxon>
        <taxon>Sphingomonadales</taxon>
        <taxon>Sphingomonadaceae</taxon>
        <taxon>Novosphingobium</taxon>
    </lineage>
</organism>